<organism evidence="4 5">
    <name type="scientific">Brochothrix thermosphacta</name>
    <name type="common">Microbacterium thermosphactum</name>
    <dbReference type="NCBI Taxonomy" id="2756"/>
    <lineage>
        <taxon>Bacteria</taxon>
        <taxon>Bacillati</taxon>
        <taxon>Bacillota</taxon>
        <taxon>Bacilli</taxon>
        <taxon>Bacillales</taxon>
        <taxon>Listeriaceae</taxon>
        <taxon>Brochothrix</taxon>
    </lineage>
</organism>
<dbReference type="OrthoDB" id="977752at2"/>
<gene>
    <name evidence="4" type="ORF">CNY62_10145</name>
</gene>
<evidence type="ECO:0000256" key="2">
    <source>
        <dbReference type="SAM" id="Phobius"/>
    </source>
</evidence>
<evidence type="ECO:0000313" key="5">
    <source>
        <dbReference type="Proteomes" id="UP000243591"/>
    </source>
</evidence>
<dbReference type="AlphaFoldDB" id="A0A1D2KAA4"/>
<dbReference type="PRINTS" id="PR01002">
    <property type="entry name" value="FLGFLGJ"/>
</dbReference>
<dbReference type="STRING" id="2756.BFR44_10670"/>
<keyword evidence="2" id="KW-0812">Transmembrane</keyword>
<proteinExistence type="predicted"/>
<keyword evidence="5" id="KW-1185">Reference proteome</keyword>
<evidence type="ECO:0000256" key="1">
    <source>
        <dbReference type="ARBA" id="ARBA00022801"/>
    </source>
</evidence>
<dbReference type="Gene3D" id="1.10.530.10">
    <property type="match status" value="1"/>
</dbReference>
<evidence type="ECO:0000259" key="3">
    <source>
        <dbReference type="SMART" id="SM00047"/>
    </source>
</evidence>
<dbReference type="InterPro" id="IPR002901">
    <property type="entry name" value="MGlyc_endo_b_GlcNAc-like_dom"/>
</dbReference>
<dbReference type="Pfam" id="PF01832">
    <property type="entry name" value="Glucosaminidase"/>
    <property type="match status" value="1"/>
</dbReference>
<accession>A0A1D2KAA4</accession>
<sequence>MIIKTKKSKKKKRQDLIITGIVCLVFVVFLSIIIGKLSQEEAAPVITEVDEAKITAEKKQTFIKKISPIAKKNQKDSGLLASVSMAQAILESDWGTSDLAVEGKNLFGIKGQYKKQSIKYPTQEFENDEWITVEAAFRKYSSWEESMNDHVKLFKEGTTWNANQYKEVLVAKDYKKGTMALQKAGYATDPDYADKLVSVIEKYKLMEYD</sequence>
<feature type="domain" description="Mannosyl-glycoprotein endo-beta-N-acetylglucosamidase-like" evidence="3">
    <location>
        <begin position="50"/>
        <end position="209"/>
    </location>
</feature>
<dbReference type="InterPro" id="IPR051056">
    <property type="entry name" value="Glycosyl_Hydrolase_73"/>
</dbReference>
<dbReference type="Gene3D" id="4.10.80.30">
    <property type="entry name" value="DNA polymerase, domain 6"/>
    <property type="match status" value="1"/>
</dbReference>
<dbReference type="GO" id="GO:0004040">
    <property type="term" value="F:amidase activity"/>
    <property type="evidence" value="ECO:0007669"/>
    <property type="project" value="InterPro"/>
</dbReference>
<protein>
    <submittedName>
        <fullName evidence="4">N-acetylmuramidase</fullName>
    </submittedName>
</protein>
<evidence type="ECO:0000313" key="4">
    <source>
        <dbReference type="EMBL" id="ATF26715.1"/>
    </source>
</evidence>
<dbReference type="PANTHER" id="PTHR33308:SF10">
    <property type="entry name" value="EXO-GLUCOSAMINIDASE LYTG"/>
    <property type="match status" value="1"/>
</dbReference>
<reference evidence="4 5" key="1">
    <citation type="submission" date="2017-09" db="EMBL/GenBank/DDBJ databases">
        <title>Complete Genome Sequences of Two Strains of the Meat Spoilage Bacterium Brochothrix thermosphacta Isolated from Ground Chicken.</title>
        <authorList>
            <person name="Paoli G.C."/>
            <person name="Wijey C."/>
            <person name="Chen C.-Y."/>
            <person name="Nguyen L."/>
            <person name="Yan X."/>
            <person name="Irwin P.L."/>
        </authorList>
    </citation>
    <scope>NUCLEOTIDE SEQUENCE [LARGE SCALE GENOMIC DNA]</scope>
    <source>
        <strain evidence="4 5">BI</strain>
    </source>
</reference>
<dbReference type="RefSeq" id="WP_069125288.1">
    <property type="nucleotide sequence ID" value="NZ_CBCPJR010000006.1"/>
</dbReference>
<dbReference type="SMART" id="SM00047">
    <property type="entry name" value="LYZ2"/>
    <property type="match status" value="1"/>
</dbReference>
<keyword evidence="1" id="KW-0378">Hydrolase</keyword>
<keyword evidence="2" id="KW-1133">Transmembrane helix</keyword>
<dbReference type="EMBL" id="CP023483">
    <property type="protein sequence ID" value="ATF26715.1"/>
    <property type="molecule type" value="Genomic_DNA"/>
</dbReference>
<feature type="transmembrane region" description="Helical" evidence="2">
    <location>
        <begin position="16"/>
        <end position="35"/>
    </location>
</feature>
<keyword evidence="2" id="KW-0472">Membrane</keyword>
<dbReference type="KEGG" id="bths:CNY62_10145"/>
<dbReference type="Proteomes" id="UP000243591">
    <property type="component" value="Chromosome"/>
</dbReference>
<name>A0A1D2KAA4_BROTH</name>
<dbReference type="PANTHER" id="PTHR33308">
    <property type="entry name" value="PEPTIDOGLYCAN HYDROLASE FLGJ"/>
    <property type="match status" value="1"/>
</dbReference>